<feature type="domain" description="VWFD" evidence="4">
    <location>
        <begin position="1632"/>
        <end position="1812"/>
    </location>
</feature>
<feature type="domain" description="VWFD" evidence="4">
    <location>
        <begin position="1224"/>
        <end position="1402"/>
    </location>
</feature>
<evidence type="ECO:0000259" key="4">
    <source>
        <dbReference type="PROSITE" id="PS51233"/>
    </source>
</evidence>
<dbReference type="GO" id="GO:0005615">
    <property type="term" value="C:extracellular space"/>
    <property type="evidence" value="ECO:0007669"/>
    <property type="project" value="TreeGrafter"/>
</dbReference>
<dbReference type="InterPro" id="IPR025615">
    <property type="entry name" value="TILa_dom"/>
</dbReference>
<dbReference type="Proteomes" id="UP001152622">
    <property type="component" value="Chromosome 24"/>
</dbReference>
<keyword evidence="1" id="KW-0677">Repeat</keyword>
<dbReference type="SMART" id="SM00216">
    <property type="entry name" value="VWD"/>
    <property type="match status" value="7"/>
</dbReference>
<evidence type="ECO:0000313" key="5">
    <source>
        <dbReference type="EMBL" id="KAJ8332875.1"/>
    </source>
</evidence>
<keyword evidence="6" id="KW-1185">Reference proteome</keyword>
<dbReference type="PANTHER" id="PTHR11339">
    <property type="entry name" value="EXTRACELLULAR MATRIX GLYCOPROTEIN RELATED"/>
    <property type="match status" value="1"/>
</dbReference>
<dbReference type="InterPro" id="IPR001846">
    <property type="entry name" value="VWF_type-D"/>
</dbReference>
<gene>
    <name evidence="5" type="ORF">SKAU_G00417710</name>
</gene>
<dbReference type="Gene3D" id="2.10.25.10">
    <property type="entry name" value="Laminin"/>
    <property type="match status" value="6"/>
</dbReference>
<evidence type="ECO:0000256" key="2">
    <source>
        <dbReference type="ARBA" id="ARBA00023157"/>
    </source>
</evidence>
<dbReference type="Pfam" id="PF17517">
    <property type="entry name" value="IgGFc_binding"/>
    <property type="match status" value="1"/>
</dbReference>
<dbReference type="InterPro" id="IPR001007">
    <property type="entry name" value="VWF_dom"/>
</dbReference>
<dbReference type="SMART" id="SM00832">
    <property type="entry name" value="C8"/>
    <property type="match status" value="6"/>
</dbReference>
<feature type="domain" description="VWFD" evidence="4">
    <location>
        <begin position="831"/>
        <end position="1012"/>
    </location>
</feature>
<evidence type="ECO:0000256" key="3">
    <source>
        <dbReference type="ARBA" id="ARBA00023180"/>
    </source>
</evidence>
<feature type="domain" description="VWFD" evidence="4">
    <location>
        <begin position="441"/>
        <end position="620"/>
    </location>
</feature>
<dbReference type="InterPro" id="IPR014853">
    <property type="entry name" value="VWF/SSPO/ZAN-like_Cys-rich_dom"/>
</dbReference>
<evidence type="ECO:0000313" key="6">
    <source>
        <dbReference type="Proteomes" id="UP001152622"/>
    </source>
</evidence>
<dbReference type="PANTHER" id="PTHR11339:SF374">
    <property type="entry name" value="ZONADHESIN"/>
    <property type="match status" value="1"/>
</dbReference>
<dbReference type="GO" id="GO:0031012">
    <property type="term" value="C:extracellular matrix"/>
    <property type="evidence" value="ECO:0007669"/>
    <property type="project" value="TreeGrafter"/>
</dbReference>
<feature type="domain" description="VWFD" evidence="4">
    <location>
        <begin position="2411"/>
        <end position="2587"/>
    </location>
</feature>
<dbReference type="EMBL" id="JAINUF010000024">
    <property type="protein sequence ID" value="KAJ8332875.1"/>
    <property type="molecule type" value="Genomic_DNA"/>
</dbReference>
<dbReference type="InterPro" id="IPR050780">
    <property type="entry name" value="Mucin_vWF_Thrombospondin_sf"/>
</dbReference>
<dbReference type="OrthoDB" id="6236007at2759"/>
<dbReference type="SMART" id="SM00215">
    <property type="entry name" value="VWC_out"/>
    <property type="match status" value="6"/>
</dbReference>
<dbReference type="InterPro" id="IPR036084">
    <property type="entry name" value="Ser_inhib-like_sf"/>
</dbReference>
<dbReference type="SUPFAM" id="SSF57567">
    <property type="entry name" value="Serine protease inhibitors"/>
    <property type="match status" value="6"/>
</dbReference>
<keyword evidence="3" id="KW-0325">Glycoprotein</keyword>
<dbReference type="Pfam" id="PF08742">
    <property type="entry name" value="C8"/>
    <property type="match status" value="6"/>
</dbReference>
<proteinExistence type="predicted"/>
<dbReference type="InterPro" id="IPR035234">
    <property type="entry name" value="IgGFc-bd_N"/>
</dbReference>
<dbReference type="FunFam" id="2.10.25.10:FF:000055">
    <property type="entry name" value="alpha-tectorin isoform X1"/>
    <property type="match status" value="5"/>
</dbReference>
<comment type="caution">
    <text evidence="5">The sequence shown here is derived from an EMBL/GenBank/DDBJ whole genome shotgun (WGS) entry which is preliminary data.</text>
</comment>
<feature type="domain" description="VWFD" evidence="4">
    <location>
        <begin position="2795"/>
        <end position="2968"/>
    </location>
</feature>
<reference evidence="5" key="1">
    <citation type="journal article" date="2023" name="Science">
        <title>Genome structures resolve the early diversification of teleost fishes.</title>
        <authorList>
            <person name="Parey E."/>
            <person name="Louis A."/>
            <person name="Montfort J."/>
            <person name="Bouchez O."/>
            <person name="Roques C."/>
            <person name="Iampietro C."/>
            <person name="Lluch J."/>
            <person name="Castinel A."/>
            <person name="Donnadieu C."/>
            <person name="Desvignes T."/>
            <person name="Floi Bucao C."/>
            <person name="Jouanno E."/>
            <person name="Wen M."/>
            <person name="Mejri S."/>
            <person name="Dirks R."/>
            <person name="Jansen H."/>
            <person name="Henkel C."/>
            <person name="Chen W.J."/>
            <person name="Zahm M."/>
            <person name="Cabau C."/>
            <person name="Klopp C."/>
            <person name="Thompson A.W."/>
            <person name="Robinson-Rechavi M."/>
            <person name="Braasch I."/>
            <person name="Lecointre G."/>
            <person name="Bobe J."/>
            <person name="Postlethwait J.H."/>
            <person name="Berthelot C."/>
            <person name="Roest Crollius H."/>
            <person name="Guiguen Y."/>
        </authorList>
    </citation>
    <scope>NUCLEOTIDE SEQUENCE</scope>
    <source>
        <strain evidence="5">WJC10195</strain>
    </source>
</reference>
<name>A0A9Q1E682_SYNKA</name>
<accession>A0A9Q1E682</accession>
<dbReference type="PROSITE" id="PS51233">
    <property type="entry name" value="VWFD"/>
    <property type="match status" value="7"/>
</dbReference>
<organism evidence="5 6">
    <name type="scientific">Synaphobranchus kaupii</name>
    <name type="common">Kaup's arrowtooth eel</name>
    <dbReference type="NCBI Taxonomy" id="118154"/>
    <lineage>
        <taxon>Eukaryota</taxon>
        <taxon>Metazoa</taxon>
        <taxon>Chordata</taxon>
        <taxon>Craniata</taxon>
        <taxon>Vertebrata</taxon>
        <taxon>Euteleostomi</taxon>
        <taxon>Actinopterygii</taxon>
        <taxon>Neopterygii</taxon>
        <taxon>Teleostei</taxon>
        <taxon>Anguilliformes</taxon>
        <taxon>Synaphobranchidae</taxon>
        <taxon>Synaphobranchus</taxon>
    </lineage>
</organism>
<dbReference type="Pfam" id="PF01826">
    <property type="entry name" value="TIL"/>
    <property type="match status" value="6"/>
</dbReference>
<protein>
    <recommendedName>
        <fullName evidence="4">VWFD domain-containing protein</fullName>
    </recommendedName>
</protein>
<dbReference type="InterPro" id="IPR002919">
    <property type="entry name" value="TIL_dom"/>
</dbReference>
<evidence type="ECO:0000256" key="1">
    <source>
        <dbReference type="ARBA" id="ARBA00022737"/>
    </source>
</evidence>
<sequence length="2968" mass="323550">MLTIAVNGCPVGREFLTAFMANSKAKHPHANLQLAITAHNTQATVKVEVKSIHYSSTVHVKKWSTMRVLLPPSVEMQGTGSSGKTVRISANVDISVVAFNNKLSTGDSSIVFPTSDLDTDYMIYTPDTSPTNMDKLAAIINGKHANTVEIFPCRKMKIKGTKSWKKGVKVTIALAPYEVYQLRSPSSFTGTRLKAKHPVAILAGLQCYPHGIFCTHIYQQLFPVQKLSTHFLVPVMRNSKDVVHVMAIEDKTKVSIARGKRAKTKDLMAGQTWDVYVRGKIPLVIDSNKKVMVMYYSRNLPYNPFFMSILPSTELSNNWSIDTQASFKSTAVIISEANGVKTTRLDGKKLRRRTKWRPFPADHGFLWTRVKLGRGQRHISITSDALIAVYVYGSKWTHGYSTAGVCYKGSVSPQHPDPCDSVKCREREECQKGVCHHISKATCRAVGDPHYSTFDGKRFNFQGTCTYTMSTTVGKTHGLIPFTILTKNSHRGNKYVSFVRKVTITVYGQTISISNRRGIVEVNGVNSHLPVTLAGGKLHVVRRHCYAVLKTDFGLEVRYDWKTKLYITVTSSYFRSLGGLCGNYNGDRKDEFTTPKGKTVSTILEFAKSWKTKDEDVFCNDDCRGKCPSCSPALQEKYRAENFCGLMAKKDGPFASCHKALEPDMYVDNCVYDVCINKGIKRFLCDNMESYADACNAEGVKLIGRSWRELVRCPMDCPVNSHYDSCGTACPPSCSDLDISVCPKICVEGCQCNKGFVFSGEKCVPKSRCGCTYEGLYYQSGKEFWGDSKCTRRCKCNPNTAKVECSEAKCKKLQVCDLRNGVRDCYPASFASCQASGDPHYRTFDGKRFDFQGTCTYYLSKLVKTDDPALVPFEVRVQNQNRGGNKAVSYTKTVEITVYGNTVILSKESPGKVLLNDQYANVPFQLEDGQLSIFRSGYFGVVKTDFGLTLKFNWDSHVKLTLPSSYSGEVGGLCGNWNGNGNDDMVTPDNIPAKTATIFGDSWKVKDDPGCSSDCGGKKCPECDLSSVSHYQQRGLCGMITDRDGPFKRCHGKVDPKPYFDDCVYDMCLYNGHAPAVCSALGAYTAACQDALAQVAVWRSDSFCPASCKENSHYEVCATGCPATCSELFEPVSCEGSPCAEGCVCDDGFMLSDGECVALAECGCAHGGRYYTTGQAFFPEGLCERRCVCEEGGVVQCNASFSCGPNEKCQVKDGVQACFPDGTGTCSVFGASGYLSFDSRSFKLTGDCVYVLAEVIETDERIFFSVSVKQESVAGEVAATRSVEIKVYEYKITLFPGAIWEAMVDDIKTNLPLSLNDETVKAYQNGMYIIVYTDFGLKVSYDSFSGVIIEVVSTYKYAMRGLCGNYNGDPADDFTLPSGLPAPSVEMFAEAWVVAQEGGRCRTGCGSECPDPDKGKEPDAEKACGILTSKEGPFAACHGAVPPQGHFEECVLEVITWEQDGNAVCRHVQRYAAFCQANGIMIREWRTETFCSIDCPAKSHYELCADTCSSTCASLSMSAKCASCQEGCQCDDGFVFDGDLCVPLESCGCVVNGLYYKSGQSVMQNDCTEICSCKNGVLSCKSTDCTENEICLIKKGVMGCYSTDPCVEKKCREKEDCILEDSKAVCVPQSTAYCWAMGDPHYQTFDGRLFEFQGTCSYTLVKTNGKDKTLPAFSIETKNSMRGNPEGSFVKSVIIKLKGHEIYIPYMEHGKVMIDGIISNIPISLESGSVKITQSGIRGTLKTDFGLEIVFDWISMFMVTVTSSYHDNLAGLCGTYNGVQEDDFTTAGGAVAVNATEWARSWTVADGDPFCWHYCRGPCPTCSEAEQELYKTDKYCGLILKEDGPFSQCHGIVAPEDFVSNCLYDVCLNKGRQTVYCEALASYLGACQEAESTVSSKWREVSNCPWPCPENSHYELCSSPCPATCAEPKGPDNCSLPCGEGCQCDDGLVLSGEKCVPMETGCGCMYDGRYYKPDETFWADGKCLSQCACDRATQTVRCTERGCRENEHCGAVDGVRDCYPTSFKTCAAQGDPHFRSFDGKRFDFQGNCVYQLAAVCSDAAELDGFNVTLENNNRGSRRVSFAKVVTVTTSYASVAISRNYPGKILVDGILTSLPYYLNGSTVRVYRSGRLAVLETHFGLTVTYDWTSSVRVTVPSMYHGATCGLCGNYNGDPADDLLLPGGRRAKNPTEFGDSYLVGEAPGCSRVCEDCASPKVPPGGKPPPYVSDCDVITDKRGPLRGCVGKVDPVQYHENCVYDITLNQGLQRAACDIIAAYVEECQEMGGNIEAWRKTDFCAFPCPANSVYNMTAPGCPATCYSMTSPAGCKAGDREGCQCNPGFLVSDDQCVPFEDCGCSYEERYYKSGSVFYAGGNCRRRCACSNGVVGCEASACGPQETCALADGVRGCYPKGQATCVVSGDSRFLTFDGRGYDFWGPCGYSLAQASKRGLEHFRVSADTEPSEEAVLLESVKVDVFGVSLILERDSPWEIEVDGIHTNLPVSLSDGKLKVSQEGKGIVLQASFGLRLTYDLQSTVSITVPSVYYGQVSGLCGNYNGQPGDDLKLPSGVQTNDLSAFGAAWRSEGDEASCGSACPAGGCAKPGDKEKGELGDPRKCGLIADTSGPLAACHSTLPPAGFLQNCIYNSFIAGGKAESVCQGIEAYVSACQAAGVTLTTWRSAGFCPLVCAAHSHYAVCAHTCFSTCMGLSSPDICPRICSEGCQCDEGFVSDGDRCVPLQRCGCSIDGTYLKNGETVYLKQCSQKCTCSSHHNALCQVTACPPKTHCAIDNGFLGCLPAKSTCILSKDSWVTSFDGQKVKIMGKGRYQLFRSRGLMRRKEMFRVRASFHFSKGHGQSLAGVMVIFGENKVFIFPQSRVRVNKKQVSLPWQSHDRKLSVSAAGGTVSVLYGGKVTVTLRGSGELSVTVPDTLLGHVKGLCSSHRTKAQKTKWSFLSVTKYMKKKLGKTFGHKLFF</sequence>
<keyword evidence="2" id="KW-1015">Disulfide bond</keyword>
<dbReference type="CDD" id="cd19941">
    <property type="entry name" value="TIL"/>
    <property type="match status" value="6"/>
</dbReference>
<dbReference type="Pfam" id="PF00094">
    <property type="entry name" value="VWD"/>
    <property type="match status" value="7"/>
</dbReference>
<dbReference type="Pfam" id="PF12714">
    <property type="entry name" value="TILa"/>
    <property type="match status" value="5"/>
</dbReference>
<feature type="domain" description="VWFD" evidence="4">
    <location>
        <begin position="2024"/>
        <end position="2203"/>
    </location>
</feature>